<organism evidence="1 2">
    <name type="scientific">Penicillium concentricum</name>
    <dbReference type="NCBI Taxonomy" id="293559"/>
    <lineage>
        <taxon>Eukaryota</taxon>
        <taxon>Fungi</taxon>
        <taxon>Dikarya</taxon>
        <taxon>Ascomycota</taxon>
        <taxon>Pezizomycotina</taxon>
        <taxon>Eurotiomycetes</taxon>
        <taxon>Eurotiomycetidae</taxon>
        <taxon>Eurotiales</taxon>
        <taxon>Aspergillaceae</taxon>
        <taxon>Penicillium</taxon>
    </lineage>
</organism>
<proteinExistence type="predicted"/>
<dbReference type="RefSeq" id="XP_056578233.1">
    <property type="nucleotide sequence ID" value="XM_056721983.1"/>
</dbReference>
<accession>A0A9W9S563</accession>
<reference evidence="1" key="1">
    <citation type="submission" date="2022-12" db="EMBL/GenBank/DDBJ databases">
        <authorList>
            <person name="Petersen C."/>
        </authorList>
    </citation>
    <scope>NUCLEOTIDE SEQUENCE</scope>
    <source>
        <strain evidence="1">IBT 3081</strain>
    </source>
</reference>
<dbReference type="Proteomes" id="UP001147752">
    <property type="component" value="Unassembled WGS sequence"/>
</dbReference>
<reference evidence="1" key="2">
    <citation type="journal article" date="2023" name="IMA Fungus">
        <title>Comparative genomic study of the Penicillium genus elucidates a diverse pangenome and 15 lateral gene transfer events.</title>
        <authorList>
            <person name="Petersen C."/>
            <person name="Sorensen T."/>
            <person name="Nielsen M.R."/>
            <person name="Sondergaard T.E."/>
            <person name="Sorensen J.L."/>
            <person name="Fitzpatrick D.A."/>
            <person name="Frisvad J.C."/>
            <person name="Nielsen K.L."/>
        </authorList>
    </citation>
    <scope>NUCLEOTIDE SEQUENCE</scope>
    <source>
        <strain evidence="1">IBT 3081</strain>
    </source>
</reference>
<dbReference type="EMBL" id="JAPZBT010000002">
    <property type="protein sequence ID" value="KAJ5372247.1"/>
    <property type="molecule type" value="Genomic_DNA"/>
</dbReference>
<dbReference type="AlphaFoldDB" id="A0A9W9S563"/>
<gene>
    <name evidence="1" type="ORF">N7517_004253</name>
</gene>
<evidence type="ECO:0000313" key="2">
    <source>
        <dbReference type="Proteomes" id="UP001147752"/>
    </source>
</evidence>
<dbReference type="OrthoDB" id="3639251at2759"/>
<evidence type="ECO:0000313" key="1">
    <source>
        <dbReference type="EMBL" id="KAJ5372247.1"/>
    </source>
</evidence>
<sequence length="99" mass="11461">MAPIPYAYQMVSRRHVTPREEAVLKLDIMIQVFGCLSFFTKYRDQGMKEDLNLHGNELNYIEAIFLHRHNTSLLLANAHSNQHRATDPGSRMGTLHIRL</sequence>
<name>A0A9W9S563_9EURO</name>
<protein>
    <submittedName>
        <fullName evidence="1">Major facilitator superfamily domain general substrate transporter</fullName>
    </submittedName>
</protein>
<keyword evidence="2" id="KW-1185">Reference proteome</keyword>
<dbReference type="GeneID" id="81461166"/>
<comment type="caution">
    <text evidence="1">The sequence shown here is derived from an EMBL/GenBank/DDBJ whole genome shotgun (WGS) entry which is preliminary data.</text>
</comment>